<evidence type="ECO:0000256" key="1">
    <source>
        <dbReference type="SAM" id="SignalP"/>
    </source>
</evidence>
<keyword evidence="2" id="KW-1185">Reference proteome</keyword>
<dbReference type="Proteomes" id="UP000694843">
    <property type="component" value="Unplaced"/>
</dbReference>
<feature type="chain" id="PRO_5034282012" evidence="1">
    <location>
        <begin position="18"/>
        <end position="146"/>
    </location>
</feature>
<dbReference type="KEGG" id="hazt:108670790"/>
<gene>
    <name evidence="3" type="primary">LOC108670790</name>
</gene>
<feature type="signal peptide" evidence="1">
    <location>
        <begin position="1"/>
        <end position="17"/>
    </location>
</feature>
<name>A0A8B7NJF1_HYAAZ</name>
<dbReference type="GeneID" id="108670790"/>
<evidence type="ECO:0000313" key="2">
    <source>
        <dbReference type="Proteomes" id="UP000694843"/>
    </source>
</evidence>
<dbReference type="AlphaFoldDB" id="A0A8B7NJF1"/>
<organism evidence="2 3">
    <name type="scientific">Hyalella azteca</name>
    <name type="common">Amphipod</name>
    <dbReference type="NCBI Taxonomy" id="294128"/>
    <lineage>
        <taxon>Eukaryota</taxon>
        <taxon>Metazoa</taxon>
        <taxon>Ecdysozoa</taxon>
        <taxon>Arthropoda</taxon>
        <taxon>Crustacea</taxon>
        <taxon>Multicrustacea</taxon>
        <taxon>Malacostraca</taxon>
        <taxon>Eumalacostraca</taxon>
        <taxon>Peracarida</taxon>
        <taxon>Amphipoda</taxon>
        <taxon>Senticaudata</taxon>
        <taxon>Talitrida</taxon>
        <taxon>Talitroidea</taxon>
        <taxon>Hyalellidae</taxon>
        <taxon>Hyalella</taxon>
    </lineage>
</organism>
<proteinExistence type="predicted"/>
<sequence>MNRGFLLLVVAAASVSAQTVPSSCELALTSVDRSLEKIGRTCNYRMAWDSYNAIENCRWYSGTMSMYNVEVCDPIVFDYMKCILKASGLLKVDGSFDDAAFQKTTLQDKCNSDVKFSTAYKLCKNSTMKYLNYYRFVWCLNGKLQL</sequence>
<accession>A0A8B7NJF1</accession>
<dbReference type="RefSeq" id="XP_018013772.1">
    <property type="nucleotide sequence ID" value="XM_018158283.2"/>
</dbReference>
<reference evidence="3" key="1">
    <citation type="submission" date="2025-08" db="UniProtKB">
        <authorList>
            <consortium name="RefSeq"/>
        </authorList>
    </citation>
    <scope>IDENTIFICATION</scope>
    <source>
        <tissue evidence="3">Whole organism</tissue>
    </source>
</reference>
<evidence type="ECO:0000313" key="3">
    <source>
        <dbReference type="RefSeq" id="XP_018013772.1"/>
    </source>
</evidence>
<keyword evidence="1" id="KW-0732">Signal</keyword>
<protein>
    <submittedName>
        <fullName evidence="3">Uncharacterized protein LOC108670790</fullName>
    </submittedName>
</protein>